<protein>
    <submittedName>
        <fullName evidence="4">Phosphoribosyl transferase domain-containing protein</fullName>
    </submittedName>
</protein>
<dbReference type="InterPro" id="IPR000836">
    <property type="entry name" value="PRTase_dom"/>
</dbReference>
<dbReference type="InterPro" id="IPR029057">
    <property type="entry name" value="PRTase-like"/>
</dbReference>
<dbReference type="CDD" id="cd06223">
    <property type="entry name" value="PRTases_typeI"/>
    <property type="match status" value="1"/>
</dbReference>
<evidence type="ECO:0000313" key="4">
    <source>
        <dbReference type="EMBL" id="SNR90355.1"/>
    </source>
</evidence>
<dbReference type="Pfam" id="PF00156">
    <property type="entry name" value="Pribosyltran"/>
    <property type="match status" value="1"/>
</dbReference>
<proteinExistence type="predicted"/>
<dbReference type="GO" id="GO:0016757">
    <property type="term" value="F:glycosyltransferase activity"/>
    <property type="evidence" value="ECO:0007669"/>
    <property type="project" value="UniProtKB-KW"/>
</dbReference>
<evidence type="ECO:0000256" key="2">
    <source>
        <dbReference type="ARBA" id="ARBA00022679"/>
    </source>
</evidence>
<organism evidence="4 5">
    <name type="scientific">Dokdonia pacifica</name>
    <dbReference type="NCBI Taxonomy" id="1627892"/>
    <lineage>
        <taxon>Bacteria</taxon>
        <taxon>Pseudomonadati</taxon>
        <taxon>Bacteroidota</taxon>
        <taxon>Flavobacteriia</taxon>
        <taxon>Flavobacteriales</taxon>
        <taxon>Flavobacteriaceae</taxon>
        <taxon>Dokdonia</taxon>
    </lineage>
</organism>
<reference evidence="4 5" key="1">
    <citation type="submission" date="2017-06" db="EMBL/GenBank/DDBJ databases">
        <authorList>
            <person name="Kim H.J."/>
            <person name="Triplett B.A."/>
        </authorList>
    </citation>
    <scope>NUCLEOTIDE SEQUENCE [LARGE SCALE GENOMIC DNA]</scope>
    <source>
        <strain evidence="4 5">DSM 25597</strain>
    </source>
</reference>
<dbReference type="Proteomes" id="UP000198379">
    <property type="component" value="Unassembled WGS sequence"/>
</dbReference>
<name>A0A239A3Y5_9FLAO</name>
<dbReference type="EMBL" id="FZNY01000004">
    <property type="protein sequence ID" value="SNR90355.1"/>
    <property type="molecule type" value="Genomic_DNA"/>
</dbReference>
<accession>A0A239A3Y5</accession>
<sequence length="184" mass="21130">MEYFTIIISVLTGIAATLVLKDRIQNLISNRYTWNKIEKGAKDVINQINIDGYNPDLILAIGRGGAILGANISANLHPTYKPMVYWDVYYTWKDKKRQNNYSKTSLSKFKDKKILVVIGNVYSGKMLDDIQDQLLKINVKEVKSVSLTNSVLSKAKVNYFSYELNKRTNMPWTFNKNGKPKHFE</sequence>
<dbReference type="SUPFAM" id="SSF53271">
    <property type="entry name" value="PRTase-like"/>
    <property type="match status" value="1"/>
</dbReference>
<gene>
    <name evidence="4" type="ORF">SAMN06265376_104138</name>
</gene>
<keyword evidence="1" id="KW-0328">Glycosyltransferase</keyword>
<feature type="domain" description="Phosphoribosyltransferase" evidence="3">
    <location>
        <begin position="33"/>
        <end position="157"/>
    </location>
</feature>
<dbReference type="AlphaFoldDB" id="A0A239A3Y5"/>
<evidence type="ECO:0000256" key="1">
    <source>
        <dbReference type="ARBA" id="ARBA00022676"/>
    </source>
</evidence>
<dbReference type="RefSeq" id="WP_089371951.1">
    <property type="nucleotide sequence ID" value="NZ_BMEP01000007.1"/>
</dbReference>
<keyword evidence="2 4" id="KW-0808">Transferase</keyword>
<evidence type="ECO:0000259" key="3">
    <source>
        <dbReference type="Pfam" id="PF00156"/>
    </source>
</evidence>
<dbReference type="Gene3D" id="3.40.50.2020">
    <property type="match status" value="1"/>
</dbReference>
<keyword evidence="5" id="KW-1185">Reference proteome</keyword>
<dbReference type="PANTHER" id="PTHR43363:SF1">
    <property type="entry name" value="HYPOXANTHINE-GUANINE PHOSPHORIBOSYLTRANSFERASE"/>
    <property type="match status" value="1"/>
</dbReference>
<dbReference type="PANTHER" id="PTHR43363">
    <property type="entry name" value="HYPOXANTHINE PHOSPHORIBOSYLTRANSFERASE"/>
    <property type="match status" value="1"/>
</dbReference>
<evidence type="ECO:0000313" key="5">
    <source>
        <dbReference type="Proteomes" id="UP000198379"/>
    </source>
</evidence>